<accession>A0AA39FWL9</accession>
<organism evidence="1 2">
    <name type="scientific">Microctonus aethiopoides</name>
    <dbReference type="NCBI Taxonomy" id="144406"/>
    <lineage>
        <taxon>Eukaryota</taxon>
        <taxon>Metazoa</taxon>
        <taxon>Ecdysozoa</taxon>
        <taxon>Arthropoda</taxon>
        <taxon>Hexapoda</taxon>
        <taxon>Insecta</taxon>
        <taxon>Pterygota</taxon>
        <taxon>Neoptera</taxon>
        <taxon>Endopterygota</taxon>
        <taxon>Hymenoptera</taxon>
        <taxon>Apocrita</taxon>
        <taxon>Ichneumonoidea</taxon>
        <taxon>Braconidae</taxon>
        <taxon>Euphorinae</taxon>
        <taxon>Microctonus</taxon>
    </lineage>
</organism>
<evidence type="ECO:0000313" key="2">
    <source>
        <dbReference type="Proteomes" id="UP001168990"/>
    </source>
</evidence>
<reference evidence="1" key="1">
    <citation type="journal article" date="2023" name="bioRxiv">
        <title>Scaffold-level genome assemblies of two parasitoid biocontrol wasps reveal the parthenogenesis mechanism and an associated novel virus.</title>
        <authorList>
            <person name="Inwood S."/>
            <person name="Skelly J."/>
            <person name="Guhlin J."/>
            <person name="Harrop T."/>
            <person name="Goldson S."/>
            <person name="Dearden P."/>
        </authorList>
    </citation>
    <scope>NUCLEOTIDE SEQUENCE</scope>
    <source>
        <strain evidence="1">Irish</strain>
        <tissue evidence="1">Whole body</tissue>
    </source>
</reference>
<sequence length="135" mass="13980">MKTGLSIQKRGDGCDILSTDRREGVIAMTTTGAQYALAASTGAGHGGGNSTIVEVEAKPSVVVVTTSSTSSSGSVVQNQTARGQQLITVVTSSDPTSANNLQPIQLSLQNFIDGEKLIGIKSIIADRMQTFIIIV</sequence>
<dbReference type="AlphaFoldDB" id="A0AA39FWL9"/>
<reference evidence="1" key="2">
    <citation type="submission" date="2023-03" db="EMBL/GenBank/DDBJ databases">
        <authorList>
            <person name="Inwood S.N."/>
            <person name="Skelly J.G."/>
            <person name="Guhlin J."/>
            <person name="Harrop T.W.R."/>
            <person name="Goldson S.G."/>
            <person name="Dearden P.K."/>
        </authorList>
    </citation>
    <scope>NUCLEOTIDE SEQUENCE</scope>
    <source>
        <strain evidence="1">Irish</strain>
        <tissue evidence="1">Whole body</tissue>
    </source>
</reference>
<comment type="caution">
    <text evidence="1">The sequence shown here is derived from an EMBL/GenBank/DDBJ whole genome shotgun (WGS) entry which is preliminary data.</text>
</comment>
<evidence type="ECO:0000313" key="1">
    <source>
        <dbReference type="EMBL" id="KAK0176825.1"/>
    </source>
</evidence>
<gene>
    <name evidence="1" type="ORF">PV328_000928</name>
</gene>
<dbReference type="EMBL" id="JAQQBS010000001">
    <property type="protein sequence ID" value="KAK0176825.1"/>
    <property type="molecule type" value="Genomic_DNA"/>
</dbReference>
<protein>
    <submittedName>
        <fullName evidence="1">Uncharacterized protein</fullName>
    </submittedName>
</protein>
<name>A0AA39FWL9_9HYME</name>
<dbReference type="Proteomes" id="UP001168990">
    <property type="component" value="Unassembled WGS sequence"/>
</dbReference>
<proteinExistence type="predicted"/>
<keyword evidence="2" id="KW-1185">Reference proteome</keyword>